<dbReference type="Proteomes" id="UP001296873">
    <property type="component" value="Unassembled WGS sequence"/>
</dbReference>
<dbReference type="SUPFAM" id="SSF54913">
    <property type="entry name" value="GlnB-like"/>
    <property type="match status" value="1"/>
</dbReference>
<dbReference type="Gene3D" id="3.30.70.790">
    <property type="entry name" value="UreE, C-terminal domain"/>
    <property type="match status" value="1"/>
</dbReference>
<dbReference type="InterPro" id="IPR018551">
    <property type="entry name" value="DUF2007"/>
</dbReference>
<gene>
    <name evidence="2" type="ORF">CKO28_10445</name>
</gene>
<keyword evidence="3" id="KW-1185">Reference proteome</keyword>
<protein>
    <recommendedName>
        <fullName evidence="1">DUF2007 domain-containing protein</fullName>
    </recommendedName>
</protein>
<evidence type="ECO:0000313" key="3">
    <source>
        <dbReference type="Proteomes" id="UP001296873"/>
    </source>
</evidence>
<organism evidence="2 3">
    <name type="scientific">Rhodovibrio sodomensis</name>
    <dbReference type="NCBI Taxonomy" id="1088"/>
    <lineage>
        <taxon>Bacteria</taxon>
        <taxon>Pseudomonadati</taxon>
        <taxon>Pseudomonadota</taxon>
        <taxon>Alphaproteobacteria</taxon>
        <taxon>Rhodospirillales</taxon>
        <taxon>Rhodovibrionaceae</taxon>
        <taxon>Rhodovibrio</taxon>
    </lineage>
</organism>
<evidence type="ECO:0000259" key="1">
    <source>
        <dbReference type="Pfam" id="PF09413"/>
    </source>
</evidence>
<dbReference type="EMBL" id="NRRL01000023">
    <property type="protein sequence ID" value="MBK1668453.1"/>
    <property type="molecule type" value="Genomic_DNA"/>
</dbReference>
<name>A0ABS1DFE0_9PROT</name>
<evidence type="ECO:0000313" key="2">
    <source>
        <dbReference type="EMBL" id="MBK1668453.1"/>
    </source>
</evidence>
<dbReference type="RefSeq" id="WP_200340767.1">
    <property type="nucleotide sequence ID" value="NZ_NRRL01000023.1"/>
</dbReference>
<sequence>MRELLRTNDPVKLSWIQALLADSGIEAVVLDTHTSIVEGSIGAIPRRLCVLAEDLERARRVLDEAGEEYSAW</sequence>
<dbReference type="Pfam" id="PF09413">
    <property type="entry name" value="DUF2007"/>
    <property type="match status" value="1"/>
</dbReference>
<reference evidence="2 3" key="1">
    <citation type="journal article" date="2020" name="Microorganisms">
        <title>Osmotic Adaptation and Compatible Solute Biosynthesis of Phototrophic Bacteria as Revealed from Genome Analyses.</title>
        <authorList>
            <person name="Imhoff J.F."/>
            <person name="Rahn T."/>
            <person name="Kunzel S."/>
            <person name="Keller A."/>
            <person name="Neulinger S.C."/>
        </authorList>
    </citation>
    <scope>NUCLEOTIDE SEQUENCE [LARGE SCALE GENOMIC DNA]</scope>
    <source>
        <strain evidence="2 3">DSM 9895</strain>
    </source>
</reference>
<accession>A0ABS1DFE0</accession>
<proteinExistence type="predicted"/>
<dbReference type="InterPro" id="IPR011322">
    <property type="entry name" value="N-reg_PII-like_a/b"/>
</dbReference>
<feature type="domain" description="DUF2007" evidence="1">
    <location>
        <begin position="1"/>
        <end position="66"/>
    </location>
</feature>
<comment type="caution">
    <text evidence="2">The sequence shown here is derived from an EMBL/GenBank/DDBJ whole genome shotgun (WGS) entry which is preliminary data.</text>
</comment>